<dbReference type="InterPro" id="IPR023193">
    <property type="entry name" value="EPSP_synthase_CS"/>
</dbReference>
<feature type="binding site" evidence="7">
    <location>
        <position position="305"/>
    </location>
    <ligand>
        <name>3-phosphoshikimate</name>
        <dbReference type="ChEBI" id="CHEBI:145989"/>
    </ligand>
</feature>
<feature type="binding site" evidence="7">
    <location>
        <position position="26"/>
    </location>
    <ligand>
        <name>3-phosphoshikimate</name>
        <dbReference type="ChEBI" id="CHEBI:145989"/>
    </ligand>
</feature>
<dbReference type="GO" id="GO:0003866">
    <property type="term" value="F:3-phosphoshikimate 1-carboxyvinyltransferase activity"/>
    <property type="evidence" value="ECO:0007669"/>
    <property type="project" value="UniProtKB-UniRule"/>
</dbReference>
<comment type="function">
    <text evidence="7">Catalyzes the transfer of the enolpyruvyl moiety of phosphoenolpyruvate (PEP) to the 5-hydroxyl of shikimate-3-phosphate (S3P) to produce enolpyruvyl shikimate-3-phosphate and inorganic phosphate.</text>
</comment>
<dbReference type="EMBL" id="LTDM01000032">
    <property type="protein sequence ID" value="OLS02351.1"/>
    <property type="molecule type" value="Genomic_DNA"/>
</dbReference>
<feature type="binding site" evidence="7">
    <location>
        <position position="163"/>
    </location>
    <ligand>
        <name>3-phosphoshikimate</name>
        <dbReference type="ChEBI" id="CHEBI:145989"/>
    </ligand>
</feature>
<dbReference type="UniPathway" id="UPA00053">
    <property type="reaction ID" value="UER00089"/>
</dbReference>
<comment type="caution">
    <text evidence="7">Lacks conserved residue(s) required for the propagation of feature annotation.</text>
</comment>
<dbReference type="GO" id="GO:0005737">
    <property type="term" value="C:cytoplasm"/>
    <property type="evidence" value="ECO:0007669"/>
    <property type="project" value="UniProtKB-SubCell"/>
</dbReference>
<dbReference type="Gene3D" id="3.65.10.10">
    <property type="entry name" value="Enolpyruvate transferase domain"/>
    <property type="match status" value="2"/>
</dbReference>
<evidence type="ECO:0000313" key="9">
    <source>
        <dbReference type="EMBL" id="OLS02351.1"/>
    </source>
</evidence>
<dbReference type="CDD" id="cd01556">
    <property type="entry name" value="EPSP_synthase"/>
    <property type="match status" value="1"/>
</dbReference>
<feature type="domain" description="Enolpyruvate transferase" evidence="8">
    <location>
        <begin position="8"/>
        <end position="412"/>
    </location>
</feature>
<dbReference type="NCBIfam" id="TIGR01356">
    <property type="entry name" value="aroA"/>
    <property type="match status" value="1"/>
</dbReference>
<evidence type="ECO:0000256" key="7">
    <source>
        <dbReference type="HAMAP-Rule" id="MF_00210"/>
    </source>
</evidence>
<comment type="pathway">
    <text evidence="1 7">Metabolic intermediate biosynthesis; chorismate biosynthesis; chorismate from D-erythrose 4-phosphate and phosphoenolpyruvate: step 6/7.</text>
</comment>
<keyword evidence="4 7" id="KW-0808">Transferase</keyword>
<evidence type="ECO:0000313" key="10">
    <source>
        <dbReference type="Proteomes" id="UP000186112"/>
    </source>
</evidence>
<dbReference type="Proteomes" id="UP000186112">
    <property type="component" value="Unassembled WGS sequence"/>
</dbReference>
<evidence type="ECO:0000256" key="6">
    <source>
        <dbReference type="ARBA" id="ARBA00044633"/>
    </source>
</evidence>
<evidence type="ECO:0000256" key="2">
    <source>
        <dbReference type="ARBA" id="ARBA00009948"/>
    </source>
</evidence>
<dbReference type="SUPFAM" id="SSF55205">
    <property type="entry name" value="EPT/RTPC-like"/>
    <property type="match status" value="1"/>
</dbReference>
<dbReference type="RefSeq" id="WP_075727143.1">
    <property type="nucleotide sequence ID" value="NZ_LTDM01000032.1"/>
</dbReference>
<feature type="binding site" evidence="7">
    <location>
        <position position="332"/>
    </location>
    <ligand>
        <name>3-phosphoshikimate</name>
        <dbReference type="ChEBI" id="CHEBI:145989"/>
    </ligand>
</feature>
<gene>
    <name evidence="7 9" type="primary">aroA</name>
    <name evidence="9" type="ORF">TICRE_17380</name>
</gene>
<comment type="subunit">
    <text evidence="7">Monomer.</text>
</comment>
<evidence type="ECO:0000256" key="1">
    <source>
        <dbReference type="ARBA" id="ARBA00004811"/>
    </source>
</evidence>
<dbReference type="PIRSF" id="PIRSF000505">
    <property type="entry name" value="EPSPS"/>
    <property type="match status" value="1"/>
</dbReference>
<dbReference type="EC" id="2.5.1.19" evidence="7"/>
<proteinExistence type="inferred from homology"/>
<sequence length="426" mass="46923">MNCVKINPGKLEGEINIPPSKSLSHRAIICAALSREESNIDNIVFSDDIHATCEAMRKLGASIEKTSETSLKIKGSFPLKLKEEEIDCKESGSTLRFLIPISLLAEGKATFKGRGKLVSRPLESYYNIFDEQGIKYKNDDGNLPLELEGNINSGEFKLEGDISSQFITGLMFTLPLLNGDSKIIMQSELESKGYVDLTIDILDKFGVKVINNEYKEFIIKGGQEYKAYDYKVEGDFSQAAFWLVGGILGEKIDCRDLDPKSLQGDKAILHLIKEMGGNLNLEGSSFIAKKSNTKGIIIDASEWPDIVPILTVLAALSQGETKIINAARLRIKESDRLKAISTELNKLGADVQELEDGLVIMGKKNLTGGTVDSWNDHRIAMALAIASIKSKGEITITNSDVVKKSYPHFWEDFKSLGGDIDEFNMG</sequence>
<organism evidence="9 10">
    <name type="scientific">Tissierella creatinophila DSM 6911</name>
    <dbReference type="NCBI Taxonomy" id="1123403"/>
    <lineage>
        <taxon>Bacteria</taxon>
        <taxon>Bacillati</taxon>
        <taxon>Bacillota</taxon>
        <taxon>Tissierellia</taxon>
        <taxon>Tissierellales</taxon>
        <taxon>Tissierellaceae</taxon>
        <taxon>Tissierella</taxon>
    </lineage>
</organism>
<feature type="binding site" evidence="7">
    <location>
        <position position="404"/>
    </location>
    <ligand>
        <name>phosphoenolpyruvate</name>
        <dbReference type="ChEBI" id="CHEBI:58702"/>
    </ligand>
</feature>
<evidence type="ECO:0000259" key="8">
    <source>
        <dbReference type="Pfam" id="PF00275"/>
    </source>
</evidence>
<comment type="similarity">
    <text evidence="2 7">Belongs to the EPSP synthase family.</text>
</comment>
<dbReference type="GO" id="GO:0009073">
    <property type="term" value="P:aromatic amino acid family biosynthetic process"/>
    <property type="evidence" value="ECO:0007669"/>
    <property type="project" value="UniProtKB-KW"/>
</dbReference>
<feature type="binding site" evidence="7">
    <location>
        <position position="164"/>
    </location>
    <ligand>
        <name>3-phosphoshikimate</name>
        <dbReference type="ChEBI" id="CHEBI:145989"/>
    </ligand>
</feature>
<feature type="active site" description="Proton acceptor" evidence="7">
    <location>
        <position position="305"/>
    </location>
</feature>
<keyword evidence="5 7" id="KW-0057">Aromatic amino acid biosynthesis</keyword>
<accession>A0A1U7M4Y3</accession>
<reference evidence="9 10" key="1">
    <citation type="submission" date="2016-02" db="EMBL/GenBank/DDBJ databases">
        <title>Genome sequence of Tissierella creatinophila DSM 6911.</title>
        <authorList>
            <person name="Poehlein A."/>
            <person name="Daniel R."/>
        </authorList>
    </citation>
    <scope>NUCLEOTIDE SEQUENCE [LARGE SCALE GENOMIC DNA]</scope>
    <source>
        <strain evidence="9 10">DSM 6911</strain>
    </source>
</reference>
<keyword evidence="10" id="KW-1185">Reference proteome</keyword>
<feature type="binding site" evidence="7">
    <location>
        <position position="378"/>
    </location>
    <ligand>
        <name>phosphoenolpyruvate</name>
        <dbReference type="ChEBI" id="CHEBI:58702"/>
    </ligand>
</feature>
<dbReference type="Pfam" id="PF00275">
    <property type="entry name" value="EPSP_synthase"/>
    <property type="match status" value="1"/>
</dbReference>
<dbReference type="PANTHER" id="PTHR21090">
    <property type="entry name" value="AROM/DEHYDROQUINATE SYNTHASE"/>
    <property type="match status" value="1"/>
</dbReference>
<evidence type="ECO:0000256" key="3">
    <source>
        <dbReference type="ARBA" id="ARBA00022605"/>
    </source>
</evidence>
<dbReference type="GO" id="GO:0008652">
    <property type="term" value="P:amino acid biosynthetic process"/>
    <property type="evidence" value="ECO:0007669"/>
    <property type="project" value="UniProtKB-KW"/>
</dbReference>
<dbReference type="InterPro" id="IPR001986">
    <property type="entry name" value="Enolpyruvate_Tfrase_dom"/>
</dbReference>
<dbReference type="AlphaFoldDB" id="A0A1U7M4Y3"/>
<feature type="binding site" evidence="7">
    <location>
        <position position="336"/>
    </location>
    <ligand>
        <name>phosphoenolpyruvate</name>
        <dbReference type="ChEBI" id="CHEBI:58702"/>
    </ligand>
</feature>
<feature type="binding site" evidence="7">
    <location>
        <position position="22"/>
    </location>
    <ligand>
        <name>3-phosphoshikimate</name>
        <dbReference type="ChEBI" id="CHEBI:145989"/>
    </ligand>
</feature>
<feature type="binding site" evidence="7">
    <location>
        <position position="21"/>
    </location>
    <ligand>
        <name>phosphoenolpyruvate</name>
        <dbReference type="ChEBI" id="CHEBI:58702"/>
    </ligand>
</feature>
<dbReference type="OrthoDB" id="9809920at2"/>
<feature type="binding site" evidence="7">
    <location>
        <position position="120"/>
    </location>
    <ligand>
        <name>phosphoenolpyruvate</name>
        <dbReference type="ChEBI" id="CHEBI:58702"/>
    </ligand>
</feature>
<dbReference type="InterPro" id="IPR006264">
    <property type="entry name" value="EPSP_synthase"/>
</dbReference>
<feature type="binding site" evidence="7">
    <location>
        <position position="21"/>
    </location>
    <ligand>
        <name>3-phosphoshikimate</name>
        <dbReference type="ChEBI" id="CHEBI:145989"/>
    </ligand>
</feature>
<dbReference type="HAMAP" id="MF_00210">
    <property type="entry name" value="EPSP_synth"/>
    <property type="match status" value="1"/>
</dbReference>
<comment type="subcellular location">
    <subcellularLocation>
        <location evidence="7">Cytoplasm</location>
    </subcellularLocation>
</comment>
<evidence type="ECO:0000256" key="5">
    <source>
        <dbReference type="ARBA" id="ARBA00023141"/>
    </source>
</evidence>
<name>A0A1U7M4Y3_TISCR</name>
<keyword evidence="7" id="KW-0963">Cytoplasm</keyword>
<dbReference type="GO" id="GO:0009423">
    <property type="term" value="P:chorismate biosynthetic process"/>
    <property type="evidence" value="ECO:0007669"/>
    <property type="project" value="UniProtKB-UniRule"/>
</dbReference>
<keyword evidence="3 7" id="KW-0028">Amino-acid biosynthesis</keyword>
<dbReference type="InterPro" id="IPR036968">
    <property type="entry name" value="Enolpyruvate_Tfrase_sf"/>
</dbReference>
<protein>
    <recommendedName>
        <fullName evidence="7">3-phosphoshikimate 1-carboxyvinyltransferase</fullName>
        <ecNumber evidence="7">2.5.1.19</ecNumber>
    </recommendedName>
    <alternativeName>
        <fullName evidence="7">5-enolpyruvylshikimate-3-phosphate synthase</fullName>
        <shortName evidence="7">EPSP synthase</shortName>
        <shortName evidence="7">EPSPS</shortName>
    </alternativeName>
</protein>
<feature type="binding site" evidence="7">
    <location>
        <position position="165"/>
    </location>
    <ligand>
        <name>phosphoenolpyruvate</name>
        <dbReference type="ChEBI" id="CHEBI:58702"/>
    </ligand>
</feature>
<evidence type="ECO:0000256" key="4">
    <source>
        <dbReference type="ARBA" id="ARBA00022679"/>
    </source>
</evidence>
<comment type="caution">
    <text evidence="9">The sequence shown here is derived from an EMBL/GenBank/DDBJ whole genome shotgun (WGS) entry which is preliminary data.</text>
</comment>
<feature type="binding site" evidence="7">
    <location>
        <position position="191"/>
    </location>
    <ligand>
        <name>3-phosphoshikimate</name>
        <dbReference type="ChEBI" id="CHEBI:145989"/>
    </ligand>
</feature>
<dbReference type="InterPro" id="IPR013792">
    <property type="entry name" value="RNA3'P_cycl/enolpyr_Trfase_a/b"/>
</dbReference>
<comment type="catalytic activity">
    <reaction evidence="6">
        <text>3-phosphoshikimate + phosphoenolpyruvate = 5-O-(1-carboxyvinyl)-3-phosphoshikimate + phosphate</text>
        <dbReference type="Rhea" id="RHEA:21256"/>
        <dbReference type="ChEBI" id="CHEBI:43474"/>
        <dbReference type="ChEBI" id="CHEBI:57701"/>
        <dbReference type="ChEBI" id="CHEBI:58702"/>
        <dbReference type="ChEBI" id="CHEBI:145989"/>
        <dbReference type="EC" id="2.5.1.19"/>
    </reaction>
    <physiologicalReaction direction="left-to-right" evidence="6">
        <dbReference type="Rhea" id="RHEA:21257"/>
    </physiologicalReaction>
</comment>
<feature type="binding site" evidence="7">
    <location>
        <position position="165"/>
    </location>
    <ligand>
        <name>3-phosphoshikimate</name>
        <dbReference type="ChEBI" id="CHEBI:145989"/>
    </ligand>
</feature>
<feature type="binding site" evidence="7">
    <location>
        <position position="92"/>
    </location>
    <ligand>
        <name>phosphoenolpyruvate</name>
        <dbReference type="ChEBI" id="CHEBI:58702"/>
    </ligand>
</feature>
<dbReference type="PANTHER" id="PTHR21090:SF5">
    <property type="entry name" value="PENTAFUNCTIONAL AROM POLYPEPTIDE"/>
    <property type="match status" value="1"/>
</dbReference>
<dbReference type="PROSITE" id="PS00885">
    <property type="entry name" value="EPSP_SYNTHASE_2"/>
    <property type="match status" value="1"/>
</dbReference>